<dbReference type="GO" id="GO:0030476">
    <property type="term" value="P:ascospore wall assembly"/>
    <property type="evidence" value="ECO:0007669"/>
    <property type="project" value="EnsemblFungi"/>
</dbReference>
<dbReference type="GeneID" id="11504553"/>
<evidence type="ECO:0000256" key="1">
    <source>
        <dbReference type="ARBA" id="ARBA00006445"/>
    </source>
</evidence>
<dbReference type="GO" id="GO:1990757">
    <property type="term" value="F:ubiquitin ligase activator activity"/>
    <property type="evidence" value="ECO:0007669"/>
    <property type="project" value="EnsemblFungi"/>
</dbReference>
<dbReference type="SUPFAM" id="SSF50978">
    <property type="entry name" value="WD40 repeat-like"/>
    <property type="match status" value="1"/>
</dbReference>
<dbReference type="InterPro" id="IPR033010">
    <property type="entry name" value="Cdc20/Fizzy"/>
</dbReference>
<dbReference type="Proteomes" id="UP000005627">
    <property type="component" value="Chromosome 7"/>
</dbReference>
<dbReference type="GO" id="GO:0010997">
    <property type="term" value="F:anaphase-promoting complex binding"/>
    <property type="evidence" value="ECO:0007669"/>
    <property type="project" value="InterPro"/>
</dbReference>
<dbReference type="PROSITE" id="PS50294">
    <property type="entry name" value="WD_REPEATS_REGION"/>
    <property type="match status" value="1"/>
</dbReference>
<feature type="repeat" description="WD" evidence="4">
    <location>
        <begin position="428"/>
        <end position="463"/>
    </location>
</feature>
<evidence type="ECO:0000313" key="7">
    <source>
        <dbReference type="Proteomes" id="UP000005627"/>
    </source>
</evidence>
<dbReference type="HOGENOM" id="CLU_014831_3_3_1"/>
<evidence type="ECO:0000256" key="2">
    <source>
        <dbReference type="ARBA" id="ARBA00022574"/>
    </source>
</evidence>
<dbReference type="PANTHER" id="PTHR19918">
    <property type="entry name" value="CELL DIVISION CYCLE 20 CDC20 FIZZY -RELATED"/>
    <property type="match status" value="1"/>
</dbReference>
<evidence type="ECO:0000259" key="5">
    <source>
        <dbReference type="Pfam" id="PF24807"/>
    </source>
</evidence>
<dbReference type="AlphaFoldDB" id="G8ZYM0"/>
<gene>
    <name evidence="6" type="primary">TDEL0G01280</name>
    <name evidence="6" type="ORF">TDEL_0G01280</name>
</gene>
<reference evidence="6 7" key="1">
    <citation type="journal article" date="2011" name="Proc. Natl. Acad. Sci. U.S.A.">
        <title>Evolutionary erosion of yeast sex chromosomes by mating-type switching accidents.</title>
        <authorList>
            <person name="Gordon J.L."/>
            <person name="Armisen D."/>
            <person name="Proux-Wera E."/>
            <person name="Oheigeartaigh S.S."/>
            <person name="Byrne K.P."/>
            <person name="Wolfe K.H."/>
        </authorList>
    </citation>
    <scope>NUCLEOTIDE SEQUENCE [LARGE SCALE GENOMIC DNA]</scope>
    <source>
        <strain evidence="7">ATCC 10662 / CBS 1146 / NBRC 0425 / NCYC 2629 / NRRL Y-866</strain>
    </source>
</reference>
<comment type="similarity">
    <text evidence="1">Belongs to the WD repeat CDC20/Fizzy family.</text>
</comment>
<dbReference type="Gene3D" id="2.130.10.10">
    <property type="entry name" value="YVTN repeat-like/Quinoprotein amine dehydrogenase"/>
    <property type="match status" value="1"/>
</dbReference>
<evidence type="ECO:0000313" key="6">
    <source>
        <dbReference type="EMBL" id="CCE93495.1"/>
    </source>
</evidence>
<keyword evidence="2 4" id="KW-0853">WD repeat</keyword>
<dbReference type="GO" id="GO:0031145">
    <property type="term" value="P:anaphase-promoting complex-dependent catabolic process"/>
    <property type="evidence" value="ECO:0007669"/>
    <property type="project" value="TreeGrafter"/>
</dbReference>
<dbReference type="InterPro" id="IPR019775">
    <property type="entry name" value="WD40_repeat_CS"/>
</dbReference>
<dbReference type="GO" id="GO:1905786">
    <property type="term" value="P:positive regulation of anaphase-promoting complex-dependent catabolic process"/>
    <property type="evidence" value="ECO:0007669"/>
    <property type="project" value="EnsemblFungi"/>
</dbReference>
<dbReference type="InterPro" id="IPR001680">
    <property type="entry name" value="WD40_rpt"/>
</dbReference>
<dbReference type="PROSITE" id="PS00678">
    <property type="entry name" value="WD_REPEATS_1"/>
    <property type="match status" value="1"/>
</dbReference>
<accession>G8ZYM0</accession>
<dbReference type="GO" id="GO:0044778">
    <property type="term" value="P:meiotic DNA integrity checkpoint signaling"/>
    <property type="evidence" value="ECO:0007669"/>
    <property type="project" value="EnsemblFungi"/>
</dbReference>
<dbReference type="eggNOG" id="KOG0305">
    <property type="taxonomic scope" value="Eukaryota"/>
</dbReference>
<dbReference type="EMBL" id="HE616748">
    <property type="protein sequence ID" value="CCE93495.1"/>
    <property type="molecule type" value="Genomic_DNA"/>
</dbReference>
<dbReference type="STRING" id="1076872.G8ZYM0"/>
<dbReference type="GO" id="GO:0007130">
    <property type="term" value="P:synaptonemal complex assembly"/>
    <property type="evidence" value="ECO:0007669"/>
    <property type="project" value="EnsemblFungi"/>
</dbReference>
<dbReference type="PROSITE" id="PS50082">
    <property type="entry name" value="WD_REPEATS_2"/>
    <property type="match status" value="1"/>
</dbReference>
<keyword evidence="3" id="KW-0677">Repeat</keyword>
<dbReference type="KEGG" id="tdl:TDEL_0G01280"/>
<evidence type="ECO:0000256" key="3">
    <source>
        <dbReference type="ARBA" id="ARBA00022737"/>
    </source>
</evidence>
<organism evidence="6 7">
    <name type="scientific">Torulaspora delbrueckii</name>
    <name type="common">Yeast</name>
    <name type="synonym">Candida colliculosa</name>
    <dbReference type="NCBI Taxonomy" id="4950"/>
    <lineage>
        <taxon>Eukaryota</taxon>
        <taxon>Fungi</taxon>
        <taxon>Dikarya</taxon>
        <taxon>Ascomycota</taxon>
        <taxon>Saccharomycotina</taxon>
        <taxon>Saccharomycetes</taxon>
        <taxon>Saccharomycetales</taxon>
        <taxon>Saccharomycetaceae</taxon>
        <taxon>Torulaspora</taxon>
    </lineage>
</organism>
<dbReference type="InterPro" id="IPR015943">
    <property type="entry name" value="WD40/YVTN_repeat-like_dom_sf"/>
</dbReference>
<evidence type="ECO:0000256" key="4">
    <source>
        <dbReference type="PROSITE-ProRule" id="PRU00221"/>
    </source>
</evidence>
<dbReference type="GO" id="GO:1903024">
    <property type="term" value="P:positive regulation of ascospore-type prospore membrane formation"/>
    <property type="evidence" value="ECO:0007669"/>
    <property type="project" value="EnsemblFungi"/>
</dbReference>
<dbReference type="InterPro" id="IPR056150">
    <property type="entry name" value="WD40_CDC20-Fz"/>
</dbReference>
<dbReference type="GO" id="GO:0005680">
    <property type="term" value="C:anaphase-promoting complex"/>
    <property type="evidence" value="ECO:0007669"/>
    <property type="project" value="EnsemblFungi"/>
</dbReference>
<dbReference type="FunCoup" id="G8ZYM0">
    <property type="interactions" value="266"/>
</dbReference>
<dbReference type="InterPro" id="IPR036322">
    <property type="entry name" value="WD40_repeat_dom_sf"/>
</dbReference>
<keyword evidence="7" id="KW-1185">Reference proteome</keyword>
<dbReference type="RefSeq" id="XP_003682706.1">
    <property type="nucleotide sequence ID" value="XM_003682658.1"/>
</dbReference>
<proteinExistence type="inferred from homology"/>
<sequence>MYTSDRKRPCTNGNEALAQRRLAYQSKRPCLALGGAVAAVGVDMDRFIPNVTSGSAYKASPSLKSFNVRDSELLGRSPSPERLSSPGFFHDLRQTGHYEAINGEVRDSEASRVLEGSSSAFTSMMVSGTDTPKLSFEHKRHREYIADSLGFQSPQRVLQFTTPGSRCDNKAGNGPHKTRHTVDQHHHYLAVDPLTTALPPSKVMAYLATSAFSRMNQSFSFVSNDDGNRPARRMKSHIPYRVLDAPCLRNDFYSNLVSWSKNTDNVMVGLGCSVYMWSDKHGAIPVLSHDYLNRKHDVVTCVSFCPQNLLFVIGTKQGRVLLFDQEVCLERHREEDSLTPLYEYQSSTLRGISCVQWLQKGITSSLLIGEECGDISYLIVKESLHLLEATYPSQDKSEDSRRLGTPTRSQFQYSDNYQGYKLECLSKFQAQAQQVCGISLNEDQTLLAIGGNDNSCTLWDVSSIQDPKLRFILPHNAAVKAVAFCPWSKSLLATGGGSKDRTIKFWHTSTGTLLDQIEACGQVTSLIWSTRYKQIVATFGFGDLDDPILITLYSYPKLTPLKQVHSPTPLRVLSAVASPNITSICVATNDETIRFYDLWNDKEEVINEAHEPGLFGSEIMEYVEGIEGGHNKMIR</sequence>
<dbReference type="PANTHER" id="PTHR19918:SF5">
    <property type="entry name" value="MEIOSIS-SPECIFIC APC_C ACTIVATOR PROTEIN AMA1"/>
    <property type="match status" value="1"/>
</dbReference>
<dbReference type="Pfam" id="PF24807">
    <property type="entry name" value="WD40_CDC20-Fz"/>
    <property type="match status" value="1"/>
</dbReference>
<name>G8ZYM0_TORDE</name>
<dbReference type="InParanoid" id="G8ZYM0"/>
<feature type="domain" description="CDC20/Fizzy WD40" evidence="5">
    <location>
        <begin position="342"/>
        <end position="596"/>
    </location>
</feature>
<dbReference type="OrthoDB" id="10263272at2759"/>
<dbReference type="SMART" id="SM00320">
    <property type="entry name" value="WD40"/>
    <property type="match status" value="4"/>
</dbReference>
<protein>
    <recommendedName>
        <fullName evidence="5">CDC20/Fizzy WD40 domain-containing protein</fullName>
    </recommendedName>
</protein>